<dbReference type="HOGENOM" id="CLU_2258669_0_0_9"/>
<evidence type="ECO:0000256" key="1">
    <source>
        <dbReference type="SAM" id="MobiDB-lite"/>
    </source>
</evidence>
<protein>
    <submittedName>
        <fullName evidence="3">Uncharacterized protein</fullName>
    </submittedName>
</protein>
<reference evidence="3 4" key="1">
    <citation type="submission" date="2013-06" db="EMBL/GenBank/DDBJ databases">
        <authorList>
            <person name="Weinstock G."/>
            <person name="Sodergren E."/>
            <person name="Clifton S."/>
            <person name="Fulton L."/>
            <person name="Fulton B."/>
            <person name="Courtney L."/>
            <person name="Fronick C."/>
            <person name="Harrison M."/>
            <person name="Strong C."/>
            <person name="Farmer C."/>
            <person name="Delahaunty K."/>
            <person name="Markovic C."/>
            <person name="Hall O."/>
            <person name="Minx P."/>
            <person name="Tomlinson C."/>
            <person name="Mitreva M."/>
            <person name="Nelson J."/>
            <person name="Hou S."/>
            <person name="Wollam A."/>
            <person name="Pepin K.H."/>
            <person name="Johnson M."/>
            <person name="Bhonagiri V."/>
            <person name="Nash W.E."/>
            <person name="Warren W."/>
            <person name="Chinwalla A."/>
            <person name="Mardis E.R."/>
            <person name="Wilson R.K."/>
        </authorList>
    </citation>
    <scope>NUCLEOTIDE SEQUENCE [LARGE SCALE GENOMIC DNA]</scope>
    <source>
        <strain evidence="3 4">ATCC 51271</strain>
    </source>
</reference>
<dbReference type="RefSeq" id="WP_023355575.1">
    <property type="nucleotide sequence ID" value="NZ_KI535370.1"/>
</dbReference>
<sequence>MKVSKFLKRLRLPDSIIYYVIQGCLFIIVFVNTIIERGFFWINIWSLILGIIFWGIALALYLEDVKRNKEYLKKLRDEEKALSSKGFSDEVKDSVQKNSENKL</sequence>
<feature type="transmembrane region" description="Helical" evidence="2">
    <location>
        <begin position="16"/>
        <end position="35"/>
    </location>
</feature>
<dbReference type="AlphaFoldDB" id="V2XYV4"/>
<organism evidence="3 4">
    <name type="scientific">Catonella morbi ATCC 51271</name>
    <dbReference type="NCBI Taxonomy" id="592026"/>
    <lineage>
        <taxon>Bacteria</taxon>
        <taxon>Bacillati</taxon>
        <taxon>Bacillota</taxon>
        <taxon>Clostridia</taxon>
        <taxon>Lachnospirales</taxon>
        <taxon>Lachnospiraceae</taxon>
        <taxon>Catonella</taxon>
    </lineage>
</organism>
<comment type="caution">
    <text evidence="3">The sequence shown here is derived from an EMBL/GenBank/DDBJ whole genome shotgun (WGS) entry which is preliminary data.</text>
</comment>
<keyword evidence="2" id="KW-0472">Membrane</keyword>
<name>V2XYV4_9FIRM</name>
<proteinExistence type="predicted"/>
<evidence type="ECO:0000256" key="2">
    <source>
        <dbReference type="SAM" id="Phobius"/>
    </source>
</evidence>
<accession>V2XYV4</accession>
<gene>
    <name evidence="3" type="ORF">GCWU0000282_002731</name>
</gene>
<keyword evidence="2" id="KW-1133">Transmembrane helix</keyword>
<feature type="transmembrane region" description="Helical" evidence="2">
    <location>
        <begin position="41"/>
        <end position="62"/>
    </location>
</feature>
<dbReference type="EMBL" id="ACIL03000017">
    <property type="protein sequence ID" value="ESL01913.1"/>
    <property type="molecule type" value="Genomic_DNA"/>
</dbReference>
<keyword evidence="2" id="KW-0812">Transmembrane</keyword>
<feature type="region of interest" description="Disordered" evidence="1">
    <location>
        <begin position="79"/>
        <end position="103"/>
    </location>
</feature>
<keyword evidence="4" id="KW-1185">Reference proteome</keyword>
<dbReference type="Proteomes" id="UP000018227">
    <property type="component" value="Unassembled WGS sequence"/>
</dbReference>
<evidence type="ECO:0000313" key="4">
    <source>
        <dbReference type="Proteomes" id="UP000018227"/>
    </source>
</evidence>
<evidence type="ECO:0000313" key="3">
    <source>
        <dbReference type="EMBL" id="ESL01913.1"/>
    </source>
</evidence>